<dbReference type="InterPro" id="IPR021765">
    <property type="entry name" value="UstYa-like"/>
</dbReference>
<keyword evidence="4" id="KW-1185">Reference proteome</keyword>
<gene>
    <name evidence="3" type="ORF">GSTUAT00003256001</name>
</gene>
<dbReference type="Proteomes" id="UP001412239">
    <property type="component" value="Unassembled WGS sequence"/>
</dbReference>
<reference evidence="3" key="1">
    <citation type="submission" date="2015-10" db="EMBL/GenBank/DDBJ databases">
        <authorList>
            <person name="Regsiter A."/>
            <person name="william w."/>
        </authorList>
    </citation>
    <scope>NUCLEOTIDE SEQUENCE</scope>
    <source>
        <strain evidence="3">Montdore</strain>
    </source>
</reference>
<evidence type="ECO:0000313" key="4">
    <source>
        <dbReference type="Proteomes" id="UP001412239"/>
    </source>
</evidence>
<dbReference type="GO" id="GO:0043386">
    <property type="term" value="P:mycotoxin biosynthetic process"/>
    <property type="evidence" value="ECO:0007669"/>
    <property type="project" value="InterPro"/>
</dbReference>
<evidence type="ECO:0000256" key="2">
    <source>
        <dbReference type="ARBA" id="ARBA00035112"/>
    </source>
</evidence>
<comment type="similarity">
    <text evidence="2">Belongs to the ustYa family.</text>
</comment>
<accession>A0A292PZS1</accession>
<dbReference type="PANTHER" id="PTHR33365">
    <property type="entry name" value="YALI0B05434P"/>
    <property type="match status" value="1"/>
</dbReference>
<dbReference type="Pfam" id="PF11807">
    <property type="entry name" value="UstYa"/>
    <property type="match status" value="1"/>
</dbReference>
<comment type="pathway">
    <text evidence="1">Mycotoxin biosynthesis.</text>
</comment>
<protein>
    <submittedName>
        <fullName evidence="3">Uncharacterized protein</fullName>
    </submittedName>
</protein>
<dbReference type="PANTHER" id="PTHR33365:SF4">
    <property type="entry name" value="CYCLOCHLOROTINE BIOSYNTHESIS PROTEIN O"/>
    <property type="match status" value="1"/>
</dbReference>
<dbReference type="AlphaFoldDB" id="A0A292PZS1"/>
<dbReference type="EMBL" id="LN890987">
    <property type="protein sequence ID" value="CUS12644.1"/>
    <property type="molecule type" value="Genomic_DNA"/>
</dbReference>
<evidence type="ECO:0000313" key="3">
    <source>
        <dbReference type="EMBL" id="CUS12644.1"/>
    </source>
</evidence>
<evidence type="ECO:0000256" key="1">
    <source>
        <dbReference type="ARBA" id="ARBA00004685"/>
    </source>
</evidence>
<organism evidence="3 4">
    <name type="scientific">Tuber aestivum</name>
    <name type="common">summer truffle</name>
    <dbReference type="NCBI Taxonomy" id="59557"/>
    <lineage>
        <taxon>Eukaryota</taxon>
        <taxon>Fungi</taxon>
        <taxon>Dikarya</taxon>
        <taxon>Ascomycota</taxon>
        <taxon>Pezizomycotina</taxon>
        <taxon>Pezizomycetes</taxon>
        <taxon>Pezizales</taxon>
        <taxon>Tuberaceae</taxon>
        <taxon>Tuber</taxon>
    </lineage>
</organism>
<name>A0A292PZS1_9PEZI</name>
<proteinExistence type="inferred from homology"/>
<sequence length="184" mass="20790">MILGSAIKPITGKHPQAVHRTPFYSPIASISENRRLSLTPNMMYFGPPTRENNEAWENICGEGGGRVGISDKRVLRNLPPSIKGWKEGEFIYGIGVCHQLHCLNYIRLALYEHSSTDHGMRLDRCVEFLRQVLTCKADTAMHYWKKAGESAESAWDVSHQCWSFNKVLEWGGKHKITPPPNNDG</sequence>